<name>A0A841TAF6_9BACL</name>
<keyword evidence="2" id="KW-1185">Reference proteome</keyword>
<dbReference type="RefSeq" id="WP_185179247.1">
    <property type="nucleotide sequence ID" value="NZ_CBCSEP010000023.1"/>
</dbReference>
<evidence type="ECO:0008006" key="3">
    <source>
        <dbReference type="Google" id="ProtNLM"/>
    </source>
</evidence>
<accession>A0A841TAF6</accession>
<evidence type="ECO:0000313" key="2">
    <source>
        <dbReference type="Proteomes" id="UP000574133"/>
    </source>
</evidence>
<proteinExistence type="predicted"/>
<dbReference type="Pfam" id="PF20092">
    <property type="entry name" value="DUF6483"/>
    <property type="match status" value="1"/>
</dbReference>
<evidence type="ECO:0000313" key="1">
    <source>
        <dbReference type="EMBL" id="MBB6677972.1"/>
    </source>
</evidence>
<dbReference type="Proteomes" id="UP000574133">
    <property type="component" value="Unassembled WGS sequence"/>
</dbReference>
<dbReference type="EMBL" id="JACJVN010000041">
    <property type="protein sequence ID" value="MBB6677972.1"/>
    <property type="molecule type" value="Genomic_DNA"/>
</dbReference>
<reference evidence="1 2" key="1">
    <citation type="submission" date="2020-08" db="EMBL/GenBank/DDBJ databases">
        <title>Cohnella phylogeny.</title>
        <authorList>
            <person name="Dunlap C."/>
        </authorList>
    </citation>
    <scope>NUCLEOTIDE SEQUENCE [LARGE SCALE GENOMIC DNA]</scope>
    <source>
        <strain evidence="1 2">DSM 103658</strain>
    </source>
</reference>
<dbReference type="InterPro" id="IPR045507">
    <property type="entry name" value="DUF6483"/>
</dbReference>
<protein>
    <recommendedName>
        <fullName evidence="3">Tetratricopeptide repeat protein</fullName>
    </recommendedName>
</protein>
<organism evidence="1 2">
    <name type="scientific">Cohnella lubricantis</name>
    <dbReference type="NCBI Taxonomy" id="2163172"/>
    <lineage>
        <taxon>Bacteria</taxon>
        <taxon>Bacillati</taxon>
        <taxon>Bacillota</taxon>
        <taxon>Bacilli</taxon>
        <taxon>Bacillales</taxon>
        <taxon>Paenibacillaceae</taxon>
        <taxon>Cohnella</taxon>
    </lineage>
</organism>
<gene>
    <name evidence="1" type="ORF">H4Q31_11620</name>
</gene>
<sequence length="220" mass="25252">MYDRDYLMRLISQMSVAMGRLMGLKEQKKHDEAMELIDEFLSRELRMRTRLALGLSDEDLLKMLSIGSAPNLESVAIIAAFLQEDGDLLRETGRTVDAVPRYEKALRLLIYAILEGGPIKGLRMEERVRELIAGLEPYETTSETKRSIWGWEESQGQYADAENRLYELYEDRAVTADEGRSFYKRLERLEDDALERGGLPRGELREGLEQWIKLAGETAS</sequence>
<comment type="caution">
    <text evidence="1">The sequence shown here is derived from an EMBL/GenBank/DDBJ whole genome shotgun (WGS) entry which is preliminary data.</text>
</comment>
<dbReference type="AlphaFoldDB" id="A0A841TAF6"/>